<sequence length="953" mass="101980">MPSDAQLPQPADHFVLRFAGLPAAALGPLRAPRAAARADEALELERHLAELAPGAGDALAEAVAGTGEGDTRGRRRLLALRRDIHNRRAPSDPDPDALLGTVSPGAAAPVRAWLAARRRYDDTLAEADHALAAELRDARAHLRTLAGEPVLRAGLQAASPSLDAALPAYVAAGDTPPRGKSARKAERALVSYVQRAALKTSPFSTLTAVAHGRFGRGGPPEPVGLTGDGPPRLVTRARPSLVAVHEIITAAREAATRAVTAHEVTARDGAAASVLPVRPVGGLRRQDGRVRYVRRRYRSVSPDDLTLAAPGVLEESVSQLSVGTVLHEVLALLEEDDRLTLPALAARLHAADPGGRPRDQLDAYLARLVELGLLTFPALALDVHHPDPVADLAARLRDTASAGRTENAGSAGHTHGPAHHPLADTLGRLSAHAAAFPLAPREERARLVRAMREASAEAQRALGRAEPVVPRTAVYEDAVPAGRVATASAEAWEEGPLPALRRFARVLPAFDLLLSDRLVARGRFRELYGPGGTCEDVAGFAQDLHTACGEWLAGSGGRLGRLGRLARDGTYEPRPNPYGLPEVEALDAAHRAFATALRERLHALPDGDTSPELRLDELDEDVLDRVAALLPEDRGAMPRSHSFYLQWASDTGPQEDGLAVLNWAYTGMGQPLARFVRSFGPDAEAELSGALRRRHARMLPPDAVFADLSGGYDTSNLSLRPAFAPYRLTGPAEAPYGGDGACIPFSDLVLVDDEDSGELQLRSRRLGTRVIPLYLGGLIPMALPRVQRTLLALSPAAMPLSDVWACLADPPRHRPRVRLGNLVLARRSWRFGRGELPPATSAYGADTARGLLDRRRWWRRAGLPPRAVVRAGPRDKPLPVDADSSLSLALCDHALASSESDAVFTEMLPDLPHLPLRAGGSAYVSELCVELDLLRDDPDDGSRNDPNNGRTRR</sequence>
<dbReference type="InterPro" id="IPR006827">
    <property type="entry name" value="Lant_deHydtase_N"/>
</dbReference>
<name>A0ABN2WKY7_9ACTN</name>
<protein>
    <recommendedName>
        <fullName evidence="2">Lantibiotic dehydratase N-terminal domain-containing protein</fullName>
    </recommendedName>
</protein>
<dbReference type="EMBL" id="BAAAPE010000015">
    <property type="protein sequence ID" value="GAA2094596.1"/>
    <property type="molecule type" value="Genomic_DNA"/>
</dbReference>
<keyword evidence="4" id="KW-1185">Reference proteome</keyword>
<gene>
    <name evidence="3" type="ORF">GCM10009801_62790</name>
</gene>
<evidence type="ECO:0000313" key="3">
    <source>
        <dbReference type="EMBL" id="GAA2094596.1"/>
    </source>
</evidence>
<feature type="domain" description="Lantibiotic dehydratase N-terminal" evidence="2">
    <location>
        <begin position="149"/>
        <end position="459"/>
    </location>
</feature>
<evidence type="ECO:0000259" key="2">
    <source>
        <dbReference type="Pfam" id="PF04738"/>
    </source>
</evidence>
<accession>A0ABN2WKY7</accession>
<dbReference type="Pfam" id="PF04738">
    <property type="entry name" value="Lant_dehydr_N"/>
    <property type="match status" value="2"/>
</dbReference>
<evidence type="ECO:0000313" key="4">
    <source>
        <dbReference type="Proteomes" id="UP001500016"/>
    </source>
</evidence>
<dbReference type="Proteomes" id="UP001500016">
    <property type="component" value="Unassembled WGS sequence"/>
</dbReference>
<evidence type="ECO:0000256" key="1">
    <source>
        <dbReference type="SAM" id="MobiDB-lite"/>
    </source>
</evidence>
<dbReference type="RefSeq" id="WP_344532990.1">
    <property type="nucleotide sequence ID" value="NZ_BAAAPE010000015.1"/>
</dbReference>
<feature type="domain" description="Lantibiotic dehydratase N-terminal" evidence="2">
    <location>
        <begin position="662"/>
        <end position="889"/>
    </location>
</feature>
<proteinExistence type="predicted"/>
<comment type="caution">
    <text evidence="3">The sequence shown here is derived from an EMBL/GenBank/DDBJ whole genome shotgun (WGS) entry which is preliminary data.</text>
</comment>
<organism evidence="3 4">
    <name type="scientific">Streptomyces albiaxialis</name>
    <dbReference type="NCBI Taxonomy" id="329523"/>
    <lineage>
        <taxon>Bacteria</taxon>
        <taxon>Bacillati</taxon>
        <taxon>Actinomycetota</taxon>
        <taxon>Actinomycetes</taxon>
        <taxon>Kitasatosporales</taxon>
        <taxon>Streptomycetaceae</taxon>
        <taxon>Streptomyces</taxon>
    </lineage>
</organism>
<reference evidence="3 4" key="1">
    <citation type="journal article" date="2019" name="Int. J. Syst. Evol. Microbiol.">
        <title>The Global Catalogue of Microorganisms (GCM) 10K type strain sequencing project: providing services to taxonomists for standard genome sequencing and annotation.</title>
        <authorList>
            <consortium name="The Broad Institute Genomics Platform"/>
            <consortium name="The Broad Institute Genome Sequencing Center for Infectious Disease"/>
            <person name="Wu L."/>
            <person name="Ma J."/>
        </authorList>
    </citation>
    <scope>NUCLEOTIDE SEQUENCE [LARGE SCALE GENOMIC DNA]</scope>
    <source>
        <strain evidence="3 4">JCM 15478</strain>
    </source>
</reference>
<feature type="region of interest" description="Disordered" evidence="1">
    <location>
        <begin position="401"/>
        <end position="423"/>
    </location>
</feature>
<feature type="region of interest" description="Disordered" evidence="1">
    <location>
        <begin position="83"/>
        <end position="102"/>
    </location>
</feature>